<reference evidence="6" key="2">
    <citation type="journal article" date="2012" name="G3 (Bethesda)">
        <title>Pichia sorbitophila, an interspecies yeast hybrid reveals early steps of genome resolution following polyploidization.</title>
        <authorList>
            <person name="Leh Louis V."/>
            <person name="Despons L."/>
            <person name="Friedrich A."/>
            <person name="Martin T."/>
            <person name="Durrens P."/>
            <person name="Casaregola S."/>
            <person name="Neuveglise C."/>
            <person name="Fairhead C."/>
            <person name="Marck C."/>
            <person name="Cruz J.A."/>
            <person name="Straub M.L."/>
            <person name="Kugler V."/>
            <person name="Sacerdot C."/>
            <person name="Uzunov Z."/>
            <person name="Thierry A."/>
            <person name="Weiss S."/>
            <person name="Bleykasten C."/>
            <person name="De Montigny J."/>
            <person name="Jacques N."/>
            <person name="Jung P."/>
            <person name="Lemaire M."/>
            <person name="Mallet S."/>
            <person name="Morel G."/>
            <person name="Richard G.F."/>
            <person name="Sarkar A."/>
            <person name="Savel G."/>
            <person name="Schacherer J."/>
            <person name="Seret M.L."/>
            <person name="Talla E."/>
            <person name="Samson G."/>
            <person name="Jubin C."/>
            <person name="Poulain J."/>
            <person name="Vacherie B."/>
            <person name="Barbe V."/>
            <person name="Pelletier E."/>
            <person name="Sherman D.J."/>
            <person name="Westhof E."/>
            <person name="Weissenbach J."/>
            <person name="Baret P.V."/>
            <person name="Wincker P."/>
            <person name="Gaillardin C."/>
            <person name="Dujon B."/>
            <person name="Souciet J.L."/>
        </authorList>
    </citation>
    <scope>NUCLEOTIDE SEQUENCE [LARGE SCALE GENOMIC DNA]</scope>
    <source>
        <strain evidence="6">ATCC MYA-4447 / BCRC 22081 / CBS 7064 / NBRC 10061 / NRRL Y-12695</strain>
    </source>
</reference>
<sequence>MPFNFQKLRQGGSSKSHRTASQNNAKKSEKTNTPEINNATKSEDGSEKASSSGQRGSYPSSMLQSPTDTPESSPLVMTPQSEIDLEVSMSNTQTEYFDVLPSFQMFQSILKRDDSQFSEDLSSNPPKYGDIANTSSLSPVNSSTGLNREASAHAHDLPLYIIDDSIRSGEPLSGRTSSTTNNESSLEGFSNDHFIQGDTVMDNIDKIARLDQSPLNIEIFVTKKTPMPNTKNEAATRLKEYSNGDMVSGYINITNTAEHPVTFGMFVVSLEGVVKSVERSSQENVHGGGKAKKILTKKFLKMYDLDASYNYTCLPSSAALQYVPFSKDIYDGSYIGLPDERILQPHTTYKKFFNFRLPTRLLDDSCMNNVLPHVLAPPSIGLDKTSFHNKASTISLNKSLGYGFINKRGTPLLMKDYCYEDLSITYSIEAKFIDKIDPSHYDNLIKQNPNKKHFRDYVISKESQYILRFIPDYLQQLPYLKRENEFLRDSYDALGLDGIHFDDFYNLATWKTLSEIFDDLDREIDAILSNREYTTEQIKSKQLWNNSDGVMNCFHKDTGFPVGDWDKRYVDHKMISTTDFAKIYGKKKKKILSSLVKIGDSKVFASIPSKIINYNSPKLVKKYNSAEGDENAVPVELRSITSAPVFHQKKDTDINWSKDDSWSRFESNSLNTVPISNMSRIYVRRSENIADTVDVKLLYIPAEQDDTPPSLSTIDVNLVFWTYRTDQPLPFKMGYDFFYARPASRDLNLTDLEVTRNNLQEIKDKTFSYLHFLHENEIIISRPLYLFLKSMKSLGIKKDIVKDYFKRYSFPSDSNSLKASPWAPIEQADGKAWEMSVTVPLVPVNKNNVTLTPSFQSCLLGRLYCLQVQAKYKGGNSENNEFADNIIYTDVPIVVG</sequence>
<feature type="compositionally biased region" description="Polar residues" evidence="1">
    <location>
        <begin position="62"/>
        <end position="72"/>
    </location>
</feature>
<keyword evidence="6" id="KW-1185">Reference proteome</keyword>
<dbReference type="PANTHER" id="PTHR31904:SF1">
    <property type="entry name" value="BYPASS OF STOP CODON PROTEIN 5-RELATED"/>
    <property type="match status" value="1"/>
</dbReference>
<feature type="compositionally biased region" description="Polar residues" evidence="1">
    <location>
        <begin position="132"/>
        <end position="145"/>
    </location>
</feature>
<name>G8YHY1_PICSO</name>
<gene>
    <name evidence="5" type="primary">Piso0_003378</name>
    <name evidence="4" type="ORF">GNLVRS01_PISO0G11006g</name>
    <name evidence="5" type="ORF">GNLVRS01_PISO0H11007g</name>
</gene>
<feature type="region of interest" description="Disordered" evidence="1">
    <location>
        <begin position="168"/>
        <end position="190"/>
    </location>
</feature>
<dbReference type="PANTHER" id="PTHR31904">
    <property type="entry name" value="BYPASS OF STOP CODON PROTEIN 5-RELATED"/>
    <property type="match status" value="1"/>
</dbReference>
<dbReference type="STRING" id="559304.G8YHY1"/>
<organism evidence="5 6">
    <name type="scientific">Pichia sorbitophila (strain ATCC MYA-4447 / BCRC 22081 / CBS 7064 / NBRC 10061 / NRRL Y-12695)</name>
    <name type="common">Hybrid yeast</name>
    <dbReference type="NCBI Taxonomy" id="559304"/>
    <lineage>
        <taxon>Eukaryota</taxon>
        <taxon>Fungi</taxon>
        <taxon>Dikarya</taxon>
        <taxon>Ascomycota</taxon>
        <taxon>Saccharomycotina</taxon>
        <taxon>Pichiomycetes</taxon>
        <taxon>Debaryomycetaceae</taxon>
        <taxon>Millerozyma</taxon>
    </lineage>
</organism>
<dbReference type="HOGENOM" id="CLU_006028_0_0_1"/>
<feature type="region of interest" description="Disordered" evidence="1">
    <location>
        <begin position="117"/>
        <end position="145"/>
    </location>
</feature>
<evidence type="ECO:0000256" key="1">
    <source>
        <dbReference type="SAM" id="MobiDB-lite"/>
    </source>
</evidence>
<dbReference type="OMA" id="PPHEATN"/>
<dbReference type="Proteomes" id="UP000005222">
    <property type="component" value="Chromosome H"/>
</dbReference>
<evidence type="ECO:0000313" key="6">
    <source>
        <dbReference type="Proteomes" id="UP000005222"/>
    </source>
</evidence>
<dbReference type="Proteomes" id="UP000005222">
    <property type="component" value="Chromosome G"/>
</dbReference>
<feature type="compositionally biased region" description="Polar residues" evidence="1">
    <location>
        <begin position="11"/>
        <end position="25"/>
    </location>
</feature>
<dbReference type="InterPro" id="IPR039634">
    <property type="entry name" value="Bul1-like"/>
</dbReference>
<evidence type="ECO:0000313" key="4">
    <source>
        <dbReference type="EMBL" id="CCE80268.1"/>
    </source>
</evidence>
<feature type="domain" description="Bul1 C-terminal" evidence="3">
    <location>
        <begin position="825"/>
        <end position="874"/>
    </location>
</feature>
<dbReference type="EMBL" id="FO082052">
    <property type="protein sequence ID" value="CCE81033.1"/>
    <property type="molecule type" value="Genomic_DNA"/>
</dbReference>
<feature type="domain" description="Bul1 N-terminal" evidence="2">
    <location>
        <begin position="86"/>
        <end position="543"/>
    </location>
</feature>
<dbReference type="InParanoid" id="G8YHY1"/>
<dbReference type="InterPro" id="IPR022794">
    <property type="entry name" value="Bul1_C"/>
</dbReference>
<protein>
    <submittedName>
        <fullName evidence="5">Piso0_003378 protein</fullName>
    </submittedName>
</protein>
<dbReference type="FunCoup" id="G8YHY1">
    <property type="interactions" value="713"/>
</dbReference>
<feature type="region of interest" description="Disordered" evidence="1">
    <location>
        <begin position="1"/>
        <end position="76"/>
    </location>
</feature>
<dbReference type="Pfam" id="PF04426">
    <property type="entry name" value="Bul1_C"/>
    <property type="match status" value="1"/>
</dbReference>
<reference evidence="5" key="1">
    <citation type="submission" date="2011-10" db="EMBL/GenBank/DDBJ databases">
        <authorList>
            <person name="Genoscope - CEA"/>
        </authorList>
    </citation>
    <scope>NUCLEOTIDE SEQUENCE</scope>
</reference>
<dbReference type="EMBL" id="FO082053">
    <property type="protein sequence ID" value="CCE80268.1"/>
    <property type="molecule type" value="Genomic_DNA"/>
</dbReference>
<dbReference type="AlphaFoldDB" id="G8YHY1"/>
<dbReference type="eggNOG" id="ENOG502QSAC">
    <property type="taxonomic scope" value="Eukaryota"/>
</dbReference>
<dbReference type="Pfam" id="PF04425">
    <property type="entry name" value="Bul1_N"/>
    <property type="match status" value="1"/>
</dbReference>
<dbReference type="InterPro" id="IPR007519">
    <property type="entry name" value="Bul1_N"/>
</dbReference>
<feature type="compositionally biased region" description="Low complexity" evidence="1">
    <location>
        <begin position="50"/>
        <end position="61"/>
    </location>
</feature>
<accession>G8YHY1</accession>
<evidence type="ECO:0000259" key="2">
    <source>
        <dbReference type="Pfam" id="PF04425"/>
    </source>
</evidence>
<dbReference type="OrthoDB" id="2283785at2759"/>
<evidence type="ECO:0000313" key="5">
    <source>
        <dbReference type="EMBL" id="CCE81033.1"/>
    </source>
</evidence>
<feature type="compositionally biased region" description="Low complexity" evidence="1">
    <location>
        <begin position="176"/>
        <end position="185"/>
    </location>
</feature>
<proteinExistence type="predicted"/>
<evidence type="ECO:0000259" key="3">
    <source>
        <dbReference type="Pfam" id="PF04426"/>
    </source>
</evidence>